<keyword evidence="3" id="KW-1185">Reference proteome</keyword>
<accession>A0A562MMU3</accession>
<evidence type="ECO:0000256" key="1">
    <source>
        <dbReference type="SAM" id="MobiDB-lite"/>
    </source>
</evidence>
<dbReference type="AlphaFoldDB" id="A0A562MMU3"/>
<dbReference type="EMBL" id="VLKT01000073">
    <property type="protein sequence ID" value="TWI21206.1"/>
    <property type="molecule type" value="Genomic_DNA"/>
</dbReference>
<reference evidence="2 3" key="1">
    <citation type="journal article" date="2015" name="Stand. Genomic Sci.">
        <title>Genomic Encyclopedia of Bacterial and Archaeal Type Strains, Phase III: the genomes of soil and plant-associated and newly described type strains.</title>
        <authorList>
            <person name="Whitman W.B."/>
            <person name="Woyke T."/>
            <person name="Klenk H.P."/>
            <person name="Zhou Y."/>
            <person name="Lilburn T.G."/>
            <person name="Beck B.J."/>
            <person name="De Vos P."/>
            <person name="Vandamme P."/>
            <person name="Eisen J.A."/>
            <person name="Garrity G."/>
            <person name="Hugenholtz P."/>
            <person name="Kyrpides N.C."/>
        </authorList>
    </citation>
    <scope>NUCLEOTIDE SEQUENCE [LARGE SCALE GENOMIC DNA]</scope>
    <source>
        <strain evidence="2 3">CGMCC 1.2546</strain>
    </source>
</reference>
<evidence type="ECO:0000313" key="2">
    <source>
        <dbReference type="EMBL" id="TWI21206.1"/>
    </source>
</evidence>
<sequence length="197" mass="21608">MIDNGTRPTAGAPSPEMARHSPGRSIEPYTCRYCGWATTVPSEAEARLCMRCVRFEGDVHPAMTGARIAAHNTRIMGMIKKKDRLGDPAPCMRSCRPEGGLPEGGGGVALWAHVRPARPTSSFTVRDLLMAGRFRPKTKITLKRPSSFRGRSTSCCRFPKPAVRSVICYRRSARKVDSLILVGRKATADVTKRPVRG</sequence>
<protein>
    <submittedName>
        <fullName evidence="2">Uncharacterized protein</fullName>
    </submittedName>
</protein>
<organism evidence="2 3">
    <name type="scientific">Mesorhizobium tianshanense</name>
    <dbReference type="NCBI Taxonomy" id="39844"/>
    <lineage>
        <taxon>Bacteria</taxon>
        <taxon>Pseudomonadati</taxon>
        <taxon>Pseudomonadota</taxon>
        <taxon>Alphaproteobacteria</taxon>
        <taxon>Hyphomicrobiales</taxon>
        <taxon>Phyllobacteriaceae</taxon>
        <taxon>Mesorhizobium</taxon>
    </lineage>
</organism>
<comment type="caution">
    <text evidence="2">The sequence shown here is derived from an EMBL/GenBank/DDBJ whole genome shotgun (WGS) entry which is preliminary data.</text>
</comment>
<feature type="region of interest" description="Disordered" evidence="1">
    <location>
        <begin position="1"/>
        <end position="22"/>
    </location>
</feature>
<proteinExistence type="predicted"/>
<evidence type="ECO:0000313" key="3">
    <source>
        <dbReference type="Proteomes" id="UP000317122"/>
    </source>
</evidence>
<dbReference type="Proteomes" id="UP000317122">
    <property type="component" value="Unassembled WGS sequence"/>
</dbReference>
<name>A0A562MMU3_9HYPH</name>
<gene>
    <name evidence="2" type="ORF">IQ26_06882</name>
</gene>